<dbReference type="SMART" id="SM00354">
    <property type="entry name" value="HTH_LACI"/>
    <property type="match status" value="1"/>
</dbReference>
<evidence type="ECO:0000313" key="6">
    <source>
        <dbReference type="Proteomes" id="UP000259211"/>
    </source>
</evidence>
<dbReference type="CDD" id="cd06267">
    <property type="entry name" value="PBP1_LacI_sugar_binding-like"/>
    <property type="match status" value="1"/>
</dbReference>
<evidence type="ECO:0000256" key="2">
    <source>
        <dbReference type="ARBA" id="ARBA00023125"/>
    </source>
</evidence>
<evidence type="ECO:0000313" key="5">
    <source>
        <dbReference type="EMBL" id="RFT46964.1"/>
    </source>
</evidence>
<comment type="caution">
    <text evidence="5">The sequence shown here is derived from an EMBL/GenBank/DDBJ whole genome shotgun (WGS) entry which is preliminary data.</text>
</comment>
<evidence type="ECO:0000256" key="1">
    <source>
        <dbReference type="ARBA" id="ARBA00023015"/>
    </source>
</evidence>
<dbReference type="GO" id="GO:0003700">
    <property type="term" value="F:DNA-binding transcription factor activity"/>
    <property type="evidence" value="ECO:0007669"/>
    <property type="project" value="TreeGrafter"/>
</dbReference>
<dbReference type="AlphaFoldDB" id="A0A3E2DNX6"/>
<gene>
    <name evidence="5" type="ORF">CHT91_01240</name>
</gene>
<dbReference type="Gene3D" id="1.10.260.40">
    <property type="entry name" value="lambda repressor-like DNA-binding domains"/>
    <property type="match status" value="1"/>
</dbReference>
<evidence type="ECO:0000259" key="4">
    <source>
        <dbReference type="PROSITE" id="PS50932"/>
    </source>
</evidence>
<accession>A0A3E2DNX6</accession>
<dbReference type="Pfam" id="PF00532">
    <property type="entry name" value="Peripla_BP_1"/>
    <property type="match status" value="1"/>
</dbReference>
<dbReference type="RefSeq" id="WP_065672900.1">
    <property type="nucleotide sequence ID" value="NZ_LYSN01000002.1"/>
</dbReference>
<protein>
    <submittedName>
        <fullName evidence="5">LacI family transcriptional regulator</fullName>
    </submittedName>
</protein>
<dbReference type="InterPro" id="IPR001761">
    <property type="entry name" value="Peripla_BP/Lac1_sug-bd_dom"/>
</dbReference>
<dbReference type="EMBL" id="NOWI01000001">
    <property type="protein sequence ID" value="RFT46964.1"/>
    <property type="molecule type" value="Genomic_DNA"/>
</dbReference>
<dbReference type="PROSITE" id="PS50932">
    <property type="entry name" value="HTH_LACI_2"/>
    <property type="match status" value="1"/>
</dbReference>
<sequence length="335" mass="36223">MARVTISDVAAAAGVSTATVSRVINGIGNVNPGMRDRVSAAVNELHYRPNPTGRVLRQQRTDTVAVLMPDIKNPYFTEFTYFFESSVSAHNIQVSVGNTDESLVNEERYVASAIEQRSAGVVLAVASDRSEAPALIQEKGIPLVLFDRLVHGYTGASVSVDNRAVGAMAASHLFARGFQRPAVLTGSRRVSSTRTRADSFCDAAAKRGMVVDPELVVQTDTRELGAENAVWELIGSGKEFDCLFSTNGPLTMAAFRVLHEAGWTGYNRVGLIGVDDEFWTSLVTPRVTVIRQPVTEIGRMAAKLLIEQFGRGTAEGPRSVVLAPQLVVRESTMRV</sequence>
<feature type="domain" description="HTH lacI-type" evidence="4">
    <location>
        <begin position="4"/>
        <end position="58"/>
    </location>
</feature>
<evidence type="ECO:0000256" key="3">
    <source>
        <dbReference type="ARBA" id="ARBA00023163"/>
    </source>
</evidence>
<dbReference type="Gene3D" id="3.40.50.2300">
    <property type="match status" value="2"/>
</dbReference>
<keyword evidence="1" id="KW-0805">Transcription regulation</keyword>
<keyword evidence="3" id="KW-0804">Transcription</keyword>
<dbReference type="Proteomes" id="UP000259211">
    <property type="component" value="Unassembled WGS sequence"/>
</dbReference>
<organism evidence="5 6">
    <name type="scientific">Cutibacterium avidum</name>
    <dbReference type="NCBI Taxonomy" id="33010"/>
    <lineage>
        <taxon>Bacteria</taxon>
        <taxon>Bacillati</taxon>
        <taxon>Actinomycetota</taxon>
        <taxon>Actinomycetes</taxon>
        <taxon>Propionibacteriales</taxon>
        <taxon>Propionibacteriaceae</taxon>
        <taxon>Cutibacterium</taxon>
    </lineage>
</organism>
<dbReference type="Pfam" id="PF00356">
    <property type="entry name" value="LacI"/>
    <property type="match status" value="1"/>
</dbReference>
<dbReference type="InterPro" id="IPR010982">
    <property type="entry name" value="Lambda_DNA-bd_dom_sf"/>
</dbReference>
<dbReference type="InterPro" id="IPR028082">
    <property type="entry name" value="Peripla_BP_I"/>
</dbReference>
<dbReference type="PROSITE" id="PS00356">
    <property type="entry name" value="HTH_LACI_1"/>
    <property type="match status" value="1"/>
</dbReference>
<dbReference type="PANTHER" id="PTHR30146">
    <property type="entry name" value="LACI-RELATED TRANSCRIPTIONAL REPRESSOR"/>
    <property type="match status" value="1"/>
</dbReference>
<proteinExistence type="predicted"/>
<dbReference type="PANTHER" id="PTHR30146:SF154">
    <property type="entry name" value="TRANSCRIPTION REGULATOR, MEMBER OF GALR FAMILY"/>
    <property type="match status" value="1"/>
</dbReference>
<dbReference type="InterPro" id="IPR000843">
    <property type="entry name" value="HTH_LacI"/>
</dbReference>
<name>A0A3E2DNX6_9ACTN</name>
<dbReference type="SUPFAM" id="SSF47413">
    <property type="entry name" value="lambda repressor-like DNA-binding domains"/>
    <property type="match status" value="1"/>
</dbReference>
<dbReference type="CDD" id="cd01392">
    <property type="entry name" value="HTH_LacI"/>
    <property type="match status" value="1"/>
</dbReference>
<keyword evidence="2" id="KW-0238">DNA-binding</keyword>
<dbReference type="PRINTS" id="PR00036">
    <property type="entry name" value="HTHLACI"/>
</dbReference>
<dbReference type="SUPFAM" id="SSF53822">
    <property type="entry name" value="Periplasmic binding protein-like I"/>
    <property type="match status" value="1"/>
</dbReference>
<dbReference type="GO" id="GO:0000976">
    <property type="term" value="F:transcription cis-regulatory region binding"/>
    <property type="evidence" value="ECO:0007669"/>
    <property type="project" value="TreeGrafter"/>
</dbReference>
<reference evidence="5 6" key="1">
    <citation type="submission" date="2017-07" db="EMBL/GenBank/DDBJ databases">
        <authorList>
            <person name="Sun Z.S."/>
            <person name="Albrecht U."/>
            <person name="Echele G."/>
            <person name="Lee C.C."/>
        </authorList>
    </citation>
    <scope>NUCLEOTIDE SEQUENCE [LARGE SCALE GENOMIC DNA]</scope>
    <source>
        <strain evidence="5 6">P16-029</strain>
    </source>
</reference>